<dbReference type="Proteomes" id="UP001318682">
    <property type="component" value="Chromosome"/>
</dbReference>
<evidence type="ECO:0000256" key="1">
    <source>
        <dbReference type="ARBA" id="ARBA00022737"/>
    </source>
</evidence>
<keyword evidence="2" id="KW-1015">Disulfide bond</keyword>
<keyword evidence="7" id="KW-1185">Reference proteome</keyword>
<keyword evidence="4" id="KW-0732">Signal</keyword>
<keyword evidence="1" id="KW-0677">Repeat</keyword>
<evidence type="ECO:0000259" key="5">
    <source>
        <dbReference type="Pfam" id="PF00024"/>
    </source>
</evidence>
<dbReference type="EMBL" id="CP143423">
    <property type="protein sequence ID" value="WVX50270.1"/>
    <property type="molecule type" value="Genomic_DNA"/>
</dbReference>
<accession>A0ABZ2BW52</accession>
<feature type="signal peptide" evidence="4">
    <location>
        <begin position="1"/>
        <end position="19"/>
    </location>
</feature>
<gene>
    <name evidence="6" type="ORF">ROLI_033670</name>
</gene>
<organism evidence="6 7">
    <name type="scientific">Roseobacter fucihabitans</name>
    <dbReference type="NCBI Taxonomy" id="1537242"/>
    <lineage>
        <taxon>Bacteria</taxon>
        <taxon>Pseudomonadati</taxon>
        <taxon>Pseudomonadota</taxon>
        <taxon>Alphaproteobacteria</taxon>
        <taxon>Rhodobacterales</taxon>
        <taxon>Roseobacteraceae</taxon>
        <taxon>Roseobacter</taxon>
    </lineage>
</organism>
<dbReference type="InterPro" id="IPR000177">
    <property type="entry name" value="Apple"/>
</dbReference>
<dbReference type="Gene3D" id="3.50.4.10">
    <property type="entry name" value="Hepatocyte Growth Factor"/>
    <property type="match status" value="1"/>
</dbReference>
<evidence type="ECO:0000313" key="6">
    <source>
        <dbReference type="EMBL" id="WVX50270.1"/>
    </source>
</evidence>
<name>A0ABZ2BW52_9RHOB</name>
<dbReference type="InterPro" id="IPR003609">
    <property type="entry name" value="Pan_app"/>
</dbReference>
<sequence>MNRLTTLLAVLTCCISQQAASQDTNRWSFFNTGAAVCAKNDAAECIQLICDSQGDLTLIGDTPAFDRSRGNVEVVIPGQGRLTITRPSSADSISLKIDSTTDRQLLAWLRAGSQVAMSGNNLSLDFTLSGSSDAIRNIINRCEQMALENTPAPSPFGDNYNRLIGENTFEFSAGSVIEGQFQTYRNEDLPGYDLRNGLTDPLLTGMTVPQCEALCLISDQCTAYTLNTDGGICFLKSRPQQRSGFRGAMSGEFIGSWNVLFDPPTRGPGLTVREGAAPRDGETAASFHSRRGHV</sequence>
<feature type="region of interest" description="Disordered" evidence="3">
    <location>
        <begin position="271"/>
        <end position="294"/>
    </location>
</feature>
<evidence type="ECO:0000313" key="7">
    <source>
        <dbReference type="Proteomes" id="UP001318682"/>
    </source>
</evidence>
<evidence type="ECO:0000256" key="4">
    <source>
        <dbReference type="SAM" id="SignalP"/>
    </source>
</evidence>
<feature type="domain" description="Apple" evidence="5">
    <location>
        <begin position="189"/>
        <end position="242"/>
    </location>
</feature>
<feature type="chain" id="PRO_5045545641" description="Apple domain-containing protein" evidence="4">
    <location>
        <begin position="20"/>
        <end position="294"/>
    </location>
</feature>
<evidence type="ECO:0000256" key="3">
    <source>
        <dbReference type="SAM" id="MobiDB-lite"/>
    </source>
</evidence>
<evidence type="ECO:0000256" key="2">
    <source>
        <dbReference type="ARBA" id="ARBA00023157"/>
    </source>
</evidence>
<dbReference type="Pfam" id="PF00024">
    <property type="entry name" value="PAN_1"/>
    <property type="match status" value="1"/>
</dbReference>
<dbReference type="CDD" id="cd01100">
    <property type="entry name" value="APPLE_Factor_XI_like"/>
    <property type="match status" value="1"/>
</dbReference>
<protein>
    <recommendedName>
        <fullName evidence="5">Apple domain-containing protein</fullName>
    </recommendedName>
</protein>
<reference evidence="7" key="1">
    <citation type="submission" date="2024-01" db="EMBL/GenBank/DDBJ databases">
        <title>Roseobacter fucihabitans sp. nov., isolated from the brown alga Fucus spiralis.</title>
        <authorList>
            <person name="Hahnke S."/>
            <person name="Berger M."/>
            <person name="Schlingloff A."/>
            <person name="Athale I."/>
            <person name="Neumann-Schaal M."/>
            <person name="Adenaya A."/>
            <person name="Poehlein A."/>
            <person name="Daniel R."/>
            <person name="Pertersen J."/>
            <person name="Brinkhoff T."/>
        </authorList>
    </citation>
    <scope>NUCLEOTIDE SEQUENCE [LARGE SCALE GENOMIC DNA]</scope>
    <source>
        <strain evidence="7">B14</strain>
    </source>
</reference>
<dbReference type="RefSeq" id="WP_350340405.1">
    <property type="nucleotide sequence ID" value="NZ_CP143423.1"/>
</dbReference>
<proteinExistence type="predicted"/>